<name>A0ABT7YA98_9BACT</name>
<proteinExistence type="predicted"/>
<protein>
    <submittedName>
        <fullName evidence="3">Uncharacterized protein</fullName>
    </submittedName>
</protein>
<feature type="compositionally biased region" description="Acidic residues" evidence="1">
    <location>
        <begin position="112"/>
        <end position="124"/>
    </location>
</feature>
<feature type="signal peptide" evidence="2">
    <location>
        <begin position="1"/>
        <end position="21"/>
    </location>
</feature>
<keyword evidence="4" id="KW-1185">Reference proteome</keyword>
<evidence type="ECO:0000256" key="2">
    <source>
        <dbReference type="SAM" id="SignalP"/>
    </source>
</evidence>
<dbReference type="EMBL" id="JAUEPH010000002">
    <property type="protein sequence ID" value="MDN3203449.1"/>
    <property type="molecule type" value="Genomic_DNA"/>
</dbReference>
<comment type="caution">
    <text evidence="3">The sequence shown here is derived from an EMBL/GenBank/DDBJ whole genome shotgun (WGS) entry which is preliminary data.</text>
</comment>
<organism evidence="3 4">
    <name type="scientific">Algoriphagus sediminis</name>
    <dbReference type="NCBI Taxonomy" id="3057113"/>
    <lineage>
        <taxon>Bacteria</taxon>
        <taxon>Pseudomonadati</taxon>
        <taxon>Bacteroidota</taxon>
        <taxon>Cytophagia</taxon>
        <taxon>Cytophagales</taxon>
        <taxon>Cyclobacteriaceae</taxon>
        <taxon>Algoriphagus</taxon>
    </lineage>
</organism>
<gene>
    <name evidence="3" type="ORF">QVH07_04790</name>
</gene>
<dbReference type="Proteomes" id="UP001171916">
    <property type="component" value="Unassembled WGS sequence"/>
</dbReference>
<keyword evidence="2" id="KW-0732">Signal</keyword>
<dbReference type="RefSeq" id="WP_289999010.1">
    <property type="nucleotide sequence ID" value="NZ_JAUEPH010000002.1"/>
</dbReference>
<accession>A0ABT7YA98</accession>
<sequence>MKNKFIISLFVFFLIFGFAKAQQATDYFNQAARSYVKTDREQALSKVNEGLQKFPGDEKLKALKEKLEQEQEEEDQQQQQQEQEQQQQQQDSENQQSEGEQSDEQQQNQDGEQTEDDNAEESQEGDPQNQSEDEPENANDQMDANLADREKAMEEFREKLKAMNLTPEQAAQILENMNAAELRYIQQNKKRPTERPKKGIPDW</sequence>
<evidence type="ECO:0000313" key="4">
    <source>
        <dbReference type="Proteomes" id="UP001171916"/>
    </source>
</evidence>
<feature type="compositionally biased region" description="Basic and acidic residues" evidence="1">
    <location>
        <begin position="55"/>
        <end position="69"/>
    </location>
</feature>
<feature type="chain" id="PRO_5045330455" evidence="2">
    <location>
        <begin position="22"/>
        <end position="203"/>
    </location>
</feature>
<feature type="compositionally biased region" description="Low complexity" evidence="1">
    <location>
        <begin position="77"/>
        <end position="111"/>
    </location>
</feature>
<feature type="region of interest" description="Disordered" evidence="1">
    <location>
        <begin position="48"/>
        <end position="152"/>
    </location>
</feature>
<evidence type="ECO:0000313" key="3">
    <source>
        <dbReference type="EMBL" id="MDN3203449.1"/>
    </source>
</evidence>
<evidence type="ECO:0000256" key="1">
    <source>
        <dbReference type="SAM" id="MobiDB-lite"/>
    </source>
</evidence>
<reference evidence="3" key="1">
    <citation type="submission" date="2023-06" db="EMBL/GenBank/DDBJ databases">
        <title>Robiginitalea aurantiacus sp. nov. and Algoriphagus sediminis sp. nov., isolated from coastal sediment.</title>
        <authorList>
            <person name="Zhou Z.Y."/>
            <person name="An J."/>
            <person name="Jia Y.W."/>
            <person name="Du Z.J."/>
        </authorList>
    </citation>
    <scope>NUCLEOTIDE SEQUENCE</scope>
    <source>
        <strain evidence="3">C2-7</strain>
    </source>
</reference>